<keyword evidence="5 7" id="KW-0472">Membrane</keyword>
<dbReference type="OrthoDB" id="6339427at2759"/>
<feature type="transmembrane region" description="Helical" evidence="7">
    <location>
        <begin position="339"/>
        <end position="360"/>
    </location>
</feature>
<organism evidence="9 10">
    <name type="scientific">Diploscapter pachys</name>
    <dbReference type="NCBI Taxonomy" id="2018661"/>
    <lineage>
        <taxon>Eukaryota</taxon>
        <taxon>Metazoa</taxon>
        <taxon>Ecdysozoa</taxon>
        <taxon>Nematoda</taxon>
        <taxon>Chromadorea</taxon>
        <taxon>Rhabditida</taxon>
        <taxon>Rhabditina</taxon>
        <taxon>Rhabditomorpha</taxon>
        <taxon>Rhabditoidea</taxon>
        <taxon>Rhabditidae</taxon>
        <taxon>Diploscapter</taxon>
    </lineage>
</organism>
<keyword evidence="2" id="KW-0813">Transport</keyword>
<protein>
    <recommendedName>
        <fullName evidence="8">Major facilitator superfamily (MFS) profile domain-containing protein</fullName>
    </recommendedName>
</protein>
<name>A0A2A2KW28_9BILA</name>
<dbReference type="InterPro" id="IPR020846">
    <property type="entry name" value="MFS_dom"/>
</dbReference>
<dbReference type="AlphaFoldDB" id="A0A2A2KW28"/>
<feature type="region of interest" description="Disordered" evidence="6">
    <location>
        <begin position="409"/>
        <end position="438"/>
    </location>
</feature>
<dbReference type="PROSITE" id="PS50850">
    <property type="entry name" value="MFS"/>
    <property type="match status" value="1"/>
</dbReference>
<feature type="transmembrane region" description="Helical" evidence="7">
    <location>
        <begin position="153"/>
        <end position="173"/>
    </location>
</feature>
<feature type="compositionally biased region" description="Basic and acidic residues" evidence="6">
    <location>
        <begin position="420"/>
        <end position="438"/>
    </location>
</feature>
<evidence type="ECO:0000256" key="2">
    <source>
        <dbReference type="ARBA" id="ARBA00022448"/>
    </source>
</evidence>
<evidence type="ECO:0000256" key="1">
    <source>
        <dbReference type="ARBA" id="ARBA00004141"/>
    </source>
</evidence>
<evidence type="ECO:0000256" key="4">
    <source>
        <dbReference type="ARBA" id="ARBA00022989"/>
    </source>
</evidence>
<feature type="transmembrane region" description="Helical" evidence="7">
    <location>
        <begin position="303"/>
        <end position="327"/>
    </location>
</feature>
<proteinExistence type="predicted"/>
<dbReference type="PANTHER" id="PTHR48020">
    <property type="entry name" value="PROTON MYO-INOSITOL COTRANSPORTER"/>
    <property type="match status" value="1"/>
</dbReference>
<feature type="domain" description="Major facilitator superfamily (MFS) profile" evidence="8">
    <location>
        <begin position="1"/>
        <end position="394"/>
    </location>
</feature>
<dbReference type="InterPro" id="IPR050814">
    <property type="entry name" value="Myo-inositol_Transporter"/>
</dbReference>
<comment type="caution">
    <text evidence="9">The sequence shown here is derived from an EMBL/GenBank/DDBJ whole genome shotgun (WGS) entry which is preliminary data.</text>
</comment>
<keyword evidence="4 7" id="KW-1133">Transmembrane helix</keyword>
<feature type="transmembrane region" description="Helical" evidence="7">
    <location>
        <begin position="372"/>
        <end position="390"/>
    </location>
</feature>
<dbReference type="PRINTS" id="PR00171">
    <property type="entry name" value="SUGRTRNSPORT"/>
</dbReference>
<evidence type="ECO:0000259" key="8">
    <source>
        <dbReference type="PROSITE" id="PS50850"/>
    </source>
</evidence>
<dbReference type="InterPro" id="IPR036259">
    <property type="entry name" value="MFS_trans_sf"/>
</dbReference>
<keyword evidence="10" id="KW-1185">Reference proteome</keyword>
<dbReference type="PANTHER" id="PTHR48020:SF12">
    <property type="entry name" value="PROTON MYO-INOSITOL COTRANSPORTER"/>
    <property type="match status" value="1"/>
</dbReference>
<feature type="transmembrane region" description="Helical" evidence="7">
    <location>
        <begin position="185"/>
        <end position="207"/>
    </location>
</feature>
<dbReference type="GO" id="GO:0005366">
    <property type="term" value="F:myo-inositol:proton symporter activity"/>
    <property type="evidence" value="ECO:0007669"/>
    <property type="project" value="TreeGrafter"/>
</dbReference>
<comment type="subcellular location">
    <subcellularLocation>
        <location evidence="1">Membrane</location>
        <topology evidence="1">Multi-pass membrane protein</topology>
    </subcellularLocation>
</comment>
<evidence type="ECO:0000313" key="10">
    <source>
        <dbReference type="Proteomes" id="UP000218231"/>
    </source>
</evidence>
<evidence type="ECO:0000256" key="5">
    <source>
        <dbReference type="ARBA" id="ARBA00023136"/>
    </source>
</evidence>
<dbReference type="Pfam" id="PF00083">
    <property type="entry name" value="Sugar_tr"/>
    <property type="match status" value="2"/>
</dbReference>
<feature type="transmembrane region" description="Helical" evidence="7">
    <location>
        <begin position="24"/>
        <end position="47"/>
    </location>
</feature>
<dbReference type="Proteomes" id="UP000218231">
    <property type="component" value="Unassembled WGS sequence"/>
</dbReference>
<dbReference type="GO" id="GO:0016324">
    <property type="term" value="C:apical plasma membrane"/>
    <property type="evidence" value="ECO:0007669"/>
    <property type="project" value="TreeGrafter"/>
</dbReference>
<accession>A0A2A2KW28</accession>
<dbReference type="Gene3D" id="1.20.1250.20">
    <property type="entry name" value="MFS general substrate transporter like domains"/>
    <property type="match status" value="2"/>
</dbReference>
<feature type="transmembrane region" description="Helical" evidence="7">
    <location>
        <begin position="117"/>
        <end position="141"/>
    </location>
</feature>
<dbReference type="STRING" id="2018661.A0A2A2KW28"/>
<dbReference type="InterPro" id="IPR003663">
    <property type="entry name" value="Sugar/inositol_transpt"/>
</dbReference>
<sequence>MIASGFIVANAVAAGFAHIDPYNIGWRFMFAAAGIPAAIQFIGFLFLPDTPRFYMAKGREEEAERVLEKVYAGHQDWVDFEMNEIRLFLNEEEKNKAENGSRSVLLRIFQTPHVRKALLLGCAMQMFQQFVGINTILYYTGTIIQSAGVRDKITTIWISCAISAVQSVGTLAPMKLIEKLGRRPILLLSLIGTILSLCLMGGAFVAINMDSASLDPQHKYDGIDFGPNIDNSTIFKCASFSNCDYCTTSQDCGFCHPSSDSHSGQCLPIMNGGDKSNSSVGFCSGANANYTFDSDFCVTKWTAAPIVVMVIYLLCFAFGMGPMPWVFNSEVYPLWARSTCVSLSTFTNWTFNLLVSLTFLSLGEAIHKYGAFFLYAGISTIGLVLFYFFIPETKGLPIEEVEELFKSKKNRRQTIQPMTEEDKSSDKDNDESEKSTKL</sequence>
<evidence type="ECO:0000256" key="3">
    <source>
        <dbReference type="ARBA" id="ARBA00022692"/>
    </source>
</evidence>
<dbReference type="InterPro" id="IPR005828">
    <property type="entry name" value="MFS_sugar_transport-like"/>
</dbReference>
<dbReference type="SUPFAM" id="SSF103473">
    <property type="entry name" value="MFS general substrate transporter"/>
    <property type="match status" value="1"/>
</dbReference>
<reference evidence="9 10" key="1">
    <citation type="journal article" date="2017" name="Curr. Biol.">
        <title>Genome architecture and evolution of a unichromosomal asexual nematode.</title>
        <authorList>
            <person name="Fradin H."/>
            <person name="Zegar C."/>
            <person name="Gutwein M."/>
            <person name="Lucas J."/>
            <person name="Kovtun M."/>
            <person name="Corcoran D."/>
            <person name="Baugh L.R."/>
            <person name="Kiontke K."/>
            <person name="Gunsalus K."/>
            <person name="Fitch D.H."/>
            <person name="Piano F."/>
        </authorList>
    </citation>
    <scope>NUCLEOTIDE SEQUENCE [LARGE SCALE GENOMIC DNA]</scope>
    <source>
        <strain evidence="9">PF1309</strain>
    </source>
</reference>
<evidence type="ECO:0000256" key="7">
    <source>
        <dbReference type="SAM" id="Phobius"/>
    </source>
</evidence>
<dbReference type="EMBL" id="LIAE01007607">
    <property type="protein sequence ID" value="PAV78175.1"/>
    <property type="molecule type" value="Genomic_DNA"/>
</dbReference>
<keyword evidence="3 7" id="KW-0812">Transmembrane</keyword>
<evidence type="ECO:0000313" key="9">
    <source>
        <dbReference type="EMBL" id="PAV78175.1"/>
    </source>
</evidence>
<evidence type="ECO:0000256" key="6">
    <source>
        <dbReference type="SAM" id="MobiDB-lite"/>
    </source>
</evidence>
<gene>
    <name evidence="9" type="ORF">WR25_26188</name>
</gene>